<feature type="transmembrane region" description="Helical" evidence="6">
    <location>
        <begin position="906"/>
        <end position="928"/>
    </location>
</feature>
<feature type="compositionally biased region" description="Polar residues" evidence="5">
    <location>
        <begin position="1250"/>
        <end position="1271"/>
    </location>
</feature>
<comment type="subcellular location">
    <subcellularLocation>
        <location evidence="1">Membrane</location>
        <topology evidence="1">Multi-pass membrane protein</topology>
    </subcellularLocation>
</comment>
<dbReference type="GO" id="GO:0008332">
    <property type="term" value="F:low voltage-gated calcium channel activity"/>
    <property type="evidence" value="ECO:0007669"/>
    <property type="project" value="TreeGrafter"/>
</dbReference>
<feature type="compositionally biased region" description="Low complexity" evidence="5">
    <location>
        <begin position="355"/>
        <end position="391"/>
    </location>
</feature>
<dbReference type="FunFam" id="1.10.287.70:FF:000125">
    <property type="entry name" value="Voltage-dependent T-type calcium channel subunit alpha"/>
    <property type="match status" value="1"/>
</dbReference>
<organism evidence="8 9">
    <name type="scientific">Elysia crispata</name>
    <name type="common">lettuce slug</name>
    <dbReference type="NCBI Taxonomy" id="231223"/>
    <lineage>
        <taxon>Eukaryota</taxon>
        <taxon>Metazoa</taxon>
        <taxon>Spiralia</taxon>
        <taxon>Lophotrochozoa</taxon>
        <taxon>Mollusca</taxon>
        <taxon>Gastropoda</taxon>
        <taxon>Heterobranchia</taxon>
        <taxon>Euthyneura</taxon>
        <taxon>Panpulmonata</taxon>
        <taxon>Sacoglossa</taxon>
        <taxon>Placobranchoidea</taxon>
        <taxon>Plakobranchidae</taxon>
        <taxon>Elysia</taxon>
    </lineage>
</organism>
<feature type="compositionally biased region" description="Acidic residues" evidence="5">
    <location>
        <begin position="1036"/>
        <end position="1053"/>
    </location>
</feature>
<evidence type="ECO:0000256" key="1">
    <source>
        <dbReference type="ARBA" id="ARBA00004141"/>
    </source>
</evidence>
<feature type="region of interest" description="Disordered" evidence="5">
    <location>
        <begin position="518"/>
        <end position="551"/>
    </location>
</feature>
<dbReference type="InterPro" id="IPR027359">
    <property type="entry name" value="Volt_channel_dom_sf"/>
</dbReference>
<feature type="region of interest" description="Disordered" evidence="5">
    <location>
        <begin position="611"/>
        <end position="681"/>
    </location>
</feature>
<dbReference type="PANTHER" id="PTHR10037">
    <property type="entry name" value="VOLTAGE-GATED CATION CHANNEL CALCIUM AND SODIUM"/>
    <property type="match status" value="1"/>
</dbReference>
<keyword evidence="3 6" id="KW-1133">Transmembrane helix</keyword>
<feature type="compositionally biased region" description="Polar residues" evidence="5">
    <location>
        <begin position="629"/>
        <end position="640"/>
    </location>
</feature>
<feature type="transmembrane region" description="Helical" evidence="6">
    <location>
        <begin position="198"/>
        <end position="218"/>
    </location>
</feature>
<evidence type="ECO:0000313" key="8">
    <source>
        <dbReference type="EMBL" id="KAK3774552.1"/>
    </source>
</evidence>
<reference evidence="8" key="1">
    <citation type="journal article" date="2023" name="G3 (Bethesda)">
        <title>A reference genome for the long-term kleptoplast-retaining sea slug Elysia crispata morphotype clarki.</title>
        <authorList>
            <person name="Eastman K.E."/>
            <person name="Pendleton A.L."/>
            <person name="Shaikh M.A."/>
            <person name="Suttiyut T."/>
            <person name="Ogas R."/>
            <person name="Tomko P."/>
            <person name="Gavelis G."/>
            <person name="Widhalm J.R."/>
            <person name="Wisecaver J.H."/>
        </authorList>
    </citation>
    <scope>NUCLEOTIDE SEQUENCE</scope>
    <source>
        <strain evidence="8">ECLA1</strain>
    </source>
</reference>
<dbReference type="Gene3D" id="1.10.287.70">
    <property type="match status" value="2"/>
</dbReference>
<feature type="region of interest" description="Disordered" evidence="5">
    <location>
        <begin position="321"/>
        <end position="470"/>
    </location>
</feature>
<dbReference type="GO" id="GO:0086010">
    <property type="term" value="P:membrane depolarization during action potential"/>
    <property type="evidence" value="ECO:0007669"/>
    <property type="project" value="TreeGrafter"/>
</dbReference>
<feature type="transmembrane region" description="Helical" evidence="6">
    <location>
        <begin position="815"/>
        <end position="833"/>
    </location>
</feature>
<protein>
    <recommendedName>
        <fullName evidence="7">Ion transport domain-containing protein</fullName>
    </recommendedName>
</protein>
<comment type="caution">
    <text evidence="8">The sequence shown here is derived from an EMBL/GenBank/DDBJ whole genome shotgun (WGS) entry which is preliminary data.</text>
</comment>
<feature type="transmembrane region" description="Helical" evidence="6">
    <location>
        <begin position="70"/>
        <end position="89"/>
    </location>
</feature>
<dbReference type="Proteomes" id="UP001283361">
    <property type="component" value="Unassembled WGS sequence"/>
</dbReference>
<dbReference type="Gene3D" id="1.20.120.350">
    <property type="entry name" value="Voltage-gated potassium channels. Chain C"/>
    <property type="match status" value="1"/>
</dbReference>
<evidence type="ECO:0000259" key="7">
    <source>
        <dbReference type="Pfam" id="PF00520"/>
    </source>
</evidence>
<keyword evidence="9" id="KW-1185">Reference proteome</keyword>
<evidence type="ECO:0000256" key="2">
    <source>
        <dbReference type="ARBA" id="ARBA00022692"/>
    </source>
</evidence>
<evidence type="ECO:0000256" key="4">
    <source>
        <dbReference type="ARBA" id="ARBA00023136"/>
    </source>
</evidence>
<dbReference type="Pfam" id="PF00520">
    <property type="entry name" value="Ion_trans"/>
    <property type="match status" value="2"/>
</dbReference>
<dbReference type="FunFam" id="1.20.120.350:FF:000007">
    <property type="entry name" value="Voltage-dependent T-type calcium channel subunit alpha"/>
    <property type="match status" value="1"/>
</dbReference>
<evidence type="ECO:0000256" key="3">
    <source>
        <dbReference type="ARBA" id="ARBA00022989"/>
    </source>
</evidence>
<feature type="transmembrane region" description="Helical" evidence="6">
    <location>
        <begin position="996"/>
        <end position="1021"/>
    </location>
</feature>
<sequence length="1287" mass="140695">MLITILFKSLGVAEYFVNKSIEYAVDTENLSISAIRTIRVLRPLRAINRIPSMRILVMLLLDTLPMLGNVLLLCFFVFFIFGIIGVQLWSGVLRHRCFLDLNESYTLPDYVPVYYTPSRGKTEYICSSENNSGIRTCDASSFPLYEYEGIKCNGSARMDSDNDPTNDSCVNWNQYYTRCEAKAENPFKGAVSFDNIGLAWVAIFQVISLESWVNIMYYVQDAHSFWDFTYFVALIVIGSFFMINLCLVVIATQFSETKKRETERMMQERKRFQSCSTLASNSEPGGCYTELLKLVAQVYRRVKRKVIKMYYKTRGLQKINPEKSLSLRRKKAKRKGSRPRSSSAFAAAGCGGPPGQTSSLKSPQQQQQQQQPQQHNSSSSASASSRQQSFSYPAPTTVHHHQHQHLVPSPSPQPQQHQHVQSANPNTQQLHTDNTKASARRSSLPRPPSSIIVQAPTASPEQSDIDSMSSPRCPNFLALPSSPYSPLHPSSDSLAALSHLSVDAAFVPALLLKSPHPPNSPNQLGFPSGPAMSLSRASSYNSGVSGGGARGPMPSLPEVLAAQGAKNAALAASNMLLNLDYEPSKAQSLADKGLFADNLLMDMVGDGSKQINAQLPLQGGPDAEGASTAAHNHQVQQQHPDNQDSGSCSGGGGTGGRCGSGGGTSSGNGGGGGCGSGSRDGKEFAGELQALPSCTAAVTGSTMSSGSCTAVVPAGSGLYSGHSAGHPGGHTGPSAVVIASGACEDYDSDVELSRDESSAQSRSSNICELLSRWQKRLRRLVESTFFQRSILLAILLNTLSMAVEHHNQPELLTMILEYSNIVFCVLFGAEMAFKIVSYGVFGYISNGFNVFDSFIVILSIVELAQGGASGLSVLRTFRLLRILKLVRFMPALRRQLVVMLRTMDNVATFFALLVLFMFIFSILGMNLFGGTFCESPDGLTCSCKDRRNVSVGCVCDRANFDNLIWSLVTVFQVLTQEDWNTVLYNGMHRTSHWASLYFIALMTFGNYVLFNLLVAILVEGFSTEDEDKRKEKNREEEDEDEDDEEEGEDDEEEQEKRRLAENNNIDDLQLPKSPINSIDLDVKNNKEKEKKMLALPAPPSSTSSEQMPQKSQLEVSTTHLSPNVPHEAGPRNPPIITHTAATPMATPQGSPHENAIKDTNNHKMSLAVKRSALKSTLSVDSDKSTSLSFRGGSPRPSPCLRRNSSRGSTNHIRSGSWRARNRRLRGDKTSLVVDSQSDSAEEVEDEVFTSGHSQSPTYSAGTPRTPSVNTHGHSVTYVFRYNFTPSL</sequence>
<feature type="transmembrane region" description="Helical" evidence="6">
    <location>
        <begin position="230"/>
        <end position="251"/>
    </location>
</feature>
<feature type="compositionally biased region" description="Basic residues" evidence="5">
    <location>
        <begin position="326"/>
        <end position="338"/>
    </location>
</feature>
<dbReference type="EMBL" id="JAWDGP010003405">
    <property type="protein sequence ID" value="KAK3774552.1"/>
    <property type="molecule type" value="Genomic_DNA"/>
</dbReference>
<feature type="region of interest" description="Disordered" evidence="5">
    <location>
        <begin position="1175"/>
        <end position="1271"/>
    </location>
</feature>
<proteinExistence type="predicted"/>
<accession>A0AAE0ZU00</accession>
<feature type="compositionally biased region" description="Gly residues" evidence="5">
    <location>
        <begin position="648"/>
        <end position="678"/>
    </location>
</feature>
<evidence type="ECO:0000313" key="9">
    <source>
        <dbReference type="Proteomes" id="UP001283361"/>
    </source>
</evidence>
<gene>
    <name evidence="8" type="ORF">RRG08_016923</name>
</gene>
<feature type="compositionally biased region" description="Polar residues" evidence="5">
    <location>
        <begin position="1175"/>
        <end position="1188"/>
    </location>
</feature>
<keyword evidence="4 6" id="KW-0472">Membrane</keyword>
<feature type="compositionally biased region" description="Basic and acidic residues" evidence="5">
    <location>
        <begin position="1026"/>
        <end position="1035"/>
    </location>
</feature>
<keyword evidence="2 6" id="KW-0812">Transmembrane</keyword>
<dbReference type="GO" id="GO:0043005">
    <property type="term" value="C:neuron projection"/>
    <property type="evidence" value="ECO:0007669"/>
    <property type="project" value="TreeGrafter"/>
</dbReference>
<feature type="region of interest" description="Disordered" evidence="5">
    <location>
        <begin position="1025"/>
        <end position="1078"/>
    </location>
</feature>
<feature type="domain" description="Ion transport" evidence="7">
    <location>
        <begin position="784"/>
        <end position="1028"/>
    </location>
</feature>
<feature type="compositionally biased region" description="Polar residues" evidence="5">
    <location>
        <begin position="456"/>
        <end position="470"/>
    </location>
</feature>
<dbReference type="GO" id="GO:0001518">
    <property type="term" value="C:voltage-gated sodium channel complex"/>
    <property type="evidence" value="ECO:0007669"/>
    <property type="project" value="TreeGrafter"/>
</dbReference>
<dbReference type="GO" id="GO:0070509">
    <property type="term" value="P:calcium ion import"/>
    <property type="evidence" value="ECO:0007669"/>
    <property type="project" value="TreeGrafter"/>
</dbReference>
<dbReference type="InterPro" id="IPR043203">
    <property type="entry name" value="VGCC_Ca_Na"/>
</dbReference>
<dbReference type="InterPro" id="IPR005821">
    <property type="entry name" value="Ion_trans_dom"/>
</dbReference>
<feature type="region of interest" description="Disordered" evidence="5">
    <location>
        <begin position="1094"/>
        <end position="1157"/>
    </location>
</feature>
<evidence type="ECO:0000256" key="5">
    <source>
        <dbReference type="SAM" id="MobiDB-lite"/>
    </source>
</evidence>
<feature type="domain" description="Ion transport" evidence="7">
    <location>
        <begin position="20"/>
        <end position="261"/>
    </location>
</feature>
<evidence type="ECO:0000256" key="6">
    <source>
        <dbReference type="SAM" id="Phobius"/>
    </source>
</evidence>
<name>A0AAE0ZU00_9GAST</name>
<dbReference type="SUPFAM" id="SSF81324">
    <property type="entry name" value="Voltage-gated potassium channels"/>
    <property type="match status" value="2"/>
</dbReference>
<feature type="compositionally biased region" description="Polar residues" evidence="5">
    <location>
        <begin position="1105"/>
        <end position="1121"/>
    </location>
</feature>
<feature type="compositionally biased region" description="Polar residues" evidence="5">
    <location>
        <begin position="423"/>
        <end position="436"/>
    </location>
</feature>
<feature type="compositionally biased region" description="Low complexity" evidence="5">
    <location>
        <begin position="339"/>
        <end position="348"/>
    </location>
</feature>
<dbReference type="PANTHER" id="PTHR10037:SF230">
    <property type="entry name" value="CA[2+]-CHANNEL PROTEIN ALPHA[[1]] SUBUNIT T, ISOFORM F"/>
    <property type="match status" value="1"/>
</dbReference>
<dbReference type="GO" id="GO:0005248">
    <property type="term" value="F:voltage-gated sodium channel activity"/>
    <property type="evidence" value="ECO:0007669"/>
    <property type="project" value="TreeGrafter"/>
</dbReference>